<dbReference type="InterPro" id="IPR034683">
    <property type="entry name" value="IspD/TarI"/>
</dbReference>
<dbReference type="EC" id="2.7.7.60" evidence="7"/>
<keyword evidence="4 7" id="KW-0808">Transferase</keyword>
<dbReference type="Proteomes" id="UP000736328">
    <property type="component" value="Unassembled WGS sequence"/>
</dbReference>
<dbReference type="GO" id="GO:0050518">
    <property type="term" value="F:2-C-methyl-D-erythritol 4-phosphate cytidylyltransferase activity"/>
    <property type="evidence" value="ECO:0007669"/>
    <property type="project" value="UniProtKB-UniRule"/>
</dbReference>
<evidence type="ECO:0000256" key="1">
    <source>
        <dbReference type="ARBA" id="ARBA00001282"/>
    </source>
</evidence>
<dbReference type="InterPro" id="IPR050088">
    <property type="entry name" value="IspD/TarI_cytidylyltransf_bact"/>
</dbReference>
<name>A0A933IDT1_UNCT6</name>
<evidence type="ECO:0000256" key="7">
    <source>
        <dbReference type="HAMAP-Rule" id="MF_00108"/>
    </source>
</evidence>
<comment type="function">
    <text evidence="7">Catalyzes the formation of 4-diphosphocytidyl-2-C-methyl-D-erythritol from CTP and 2-C-methyl-D-erythritol 4-phosphate (MEP).</text>
</comment>
<evidence type="ECO:0000313" key="9">
    <source>
        <dbReference type="Proteomes" id="UP000736328"/>
    </source>
</evidence>
<evidence type="ECO:0000256" key="4">
    <source>
        <dbReference type="ARBA" id="ARBA00022679"/>
    </source>
</evidence>
<feature type="site" description="Transition state stabilizer" evidence="7">
    <location>
        <position position="16"/>
    </location>
</feature>
<comment type="catalytic activity">
    <reaction evidence="1 7">
        <text>2-C-methyl-D-erythritol 4-phosphate + CTP + H(+) = 4-CDP-2-C-methyl-D-erythritol + diphosphate</text>
        <dbReference type="Rhea" id="RHEA:13429"/>
        <dbReference type="ChEBI" id="CHEBI:15378"/>
        <dbReference type="ChEBI" id="CHEBI:33019"/>
        <dbReference type="ChEBI" id="CHEBI:37563"/>
        <dbReference type="ChEBI" id="CHEBI:57823"/>
        <dbReference type="ChEBI" id="CHEBI:58262"/>
        <dbReference type="EC" id="2.7.7.60"/>
    </reaction>
</comment>
<evidence type="ECO:0000256" key="6">
    <source>
        <dbReference type="ARBA" id="ARBA00023229"/>
    </source>
</evidence>
<dbReference type="HAMAP" id="MF_00108">
    <property type="entry name" value="IspD"/>
    <property type="match status" value="1"/>
</dbReference>
<feature type="site" description="Transition state stabilizer" evidence="7">
    <location>
        <position position="23"/>
    </location>
</feature>
<sequence>MTYVSAIIVAAGSGERLGAKVPKAFVKINGRPMLEYSMQAYQECKNVKEIILVKPPSHRINGLKHFAQYSKLSAIVSGGKERPDSVRAGLNRVSPDSGIVLIHDAARPMIRTEQINAVIQAAKRYGAAILASPVSDTIKKANAGRITGTIDRSQLWKAQTPQGFRMSVLKRSHFNRKNVPATDDSQLVEMIKGNVHLVSGDDNNIKVTTPTDLEIASWLLKKIK</sequence>
<dbReference type="PANTHER" id="PTHR32125:SF4">
    <property type="entry name" value="2-C-METHYL-D-ERYTHRITOL 4-PHOSPHATE CYTIDYLYLTRANSFERASE, CHLOROPLASTIC"/>
    <property type="match status" value="1"/>
</dbReference>
<evidence type="ECO:0000256" key="3">
    <source>
        <dbReference type="ARBA" id="ARBA00009789"/>
    </source>
</evidence>
<organism evidence="8 9">
    <name type="scientific">candidate division TA06 bacterium</name>
    <dbReference type="NCBI Taxonomy" id="2250710"/>
    <lineage>
        <taxon>Bacteria</taxon>
        <taxon>Bacteria division TA06</taxon>
    </lineage>
</organism>
<evidence type="ECO:0000313" key="8">
    <source>
        <dbReference type="EMBL" id="MBI4727524.1"/>
    </source>
</evidence>
<comment type="similarity">
    <text evidence="3 7">Belongs to the IspD/TarI cytidylyltransferase family. IspD subfamily.</text>
</comment>
<protein>
    <recommendedName>
        <fullName evidence="7">2-C-methyl-D-erythritol 4-phosphate cytidylyltransferase</fullName>
        <ecNumber evidence="7">2.7.7.60</ecNumber>
    </recommendedName>
    <alternativeName>
        <fullName evidence="7">4-diphosphocytidyl-2C-methyl-D-erythritol synthase</fullName>
    </alternativeName>
    <alternativeName>
        <fullName evidence="7">MEP cytidylyltransferase</fullName>
        <shortName evidence="7">MCT</shortName>
    </alternativeName>
</protein>
<dbReference type="CDD" id="cd02516">
    <property type="entry name" value="CDP-ME_synthetase"/>
    <property type="match status" value="1"/>
</dbReference>
<dbReference type="NCBIfam" id="TIGR00453">
    <property type="entry name" value="ispD"/>
    <property type="match status" value="1"/>
</dbReference>
<comment type="pathway">
    <text evidence="2 7">Isoprenoid biosynthesis; isopentenyl diphosphate biosynthesis via DXP pathway; isopentenyl diphosphate from 1-deoxy-D-xylulose 5-phosphate: step 2/6.</text>
</comment>
<dbReference type="Gene3D" id="3.90.550.10">
    <property type="entry name" value="Spore Coat Polysaccharide Biosynthesis Protein SpsA, Chain A"/>
    <property type="match status" value="1"/>
</dbReference>
<comment type="caution">
    <text evidence="8">The sequence shown here is derived from an EMBL/GenBank/DDBJ whole genome shotgun (WGS) entry which is preliminary data.</text>
</comment>
<dbReference type="EMBL" id="JACQXR010000134">
    <property type="protein sequence ID" value="MBI4727524.1"/>
    <property type="molecule type" value="Genomic_DNA"/>
</dbReference>
<dbReference type="InterPro" id="IPR001228">
    <property type="entry name" value="IspD"/>
</dbReference>
<dbReference type="InterPro" id="IPR018294">
    <property type="entry name" value="ISPD_synthase_CS"/>
</dbReference>
<dbReference type="SUPFAM" id="SSF53448">
    <property type="entry name" value="Nucleotide-diphospho-sugar transferases"/>
    <property type="match status" value="1"/>
</dbReference>
<dbReference type="InterPro" id="IPR029044">
    <property type="entry name" value="Nucleotide-diphossugar_trans"/>
</dbReference>
<dbReference type="Pfam" id="PF01128">
    <property type="entry name" value="IspD"/>
    <property type="match status" value="1"/>
</dbReference>
<dbReference type="PROSITE" id="PS01295">
    <property type="entry name" value="ISPD"/>
    <property type="match status" value="1"/>
</dbReference>
<keyword evidence="6 7" id="KW-0414">Isoprene biosynthesis</keyword>
<keyword evidence="5 7" id="KW-0548">Nucleotidyltransferase</keyword>
<dbReference type="GO" id="GO:0019288">
    <property type="term" value="P:isopentenyl diphosphate biosynthetic process, methylerythritol 4-phosphate pathway"/>
    <property type="evidence" value="ECO:0007669"/>
    <property type="project" value="UniProtKB-UniRule"/>
</dbReference>
<dbReference type="FunFam" id="3.90.550.10:FF:000003">
    <property type="entry name" value="2-C-methyl-D-erythritol 4-phosphate cytidylyltransferase"/>
    <property type="match status" value="1"/>
</dbReference>
<evidence type="ECO:0000256" key="2">
    <source>
        <dbReference type="ARBA" id="ARBA00004787"/>
    </source>
</evidence>
<evidence type="ECO:0000256" key="5">
    <source>
        <dbReference type="ARBA" id="ARBA00022695"/>
    </source>
</evidence>
<dbReference type="PANTHER" id="PTHR32125">
    <property type="entry name" value="2-C-METHYL-D-ERYTHRITOL 4-PHOSPHATE CYTIDYLYLTRANSFERASE, CHLOROPLASTIC"/>
    <property type="match status" value="1"/>
</dbReference>
<proteinExistence type="inferred from homology"/>
<dbReference type="AlphaFoldDB" id="A0A933IDT1"/>
<gene>
    <name evidence="7 8" type="primary">ispD</name>
    <name evidence="8" type="ORF">HY768_09985</name>
</gene>
<feature type="site" description="Positions MEP for the nucleophilic attack" evidence="7">
    <location>
        <position position="206"/>
    </location>
</feature>
<feature type="site" description="Positions MEP for the nucleophilic attack" evidence="7">
    <location>
        <position position="152"/>
    </location>
</feature>
<accession>A0A933IDT1</accession>
<reference evidence="8" key="1">
    <citation type="submission" date="2020-07" db="EMBL/GenBank/DDBJ databases">
        <title>Huge and variable diversity of episymbiotic CPR bacteria and DPANN archaea in groundwater ecosystems.</title>
        <authorList>
            <person name="He C.Y."/>
            <person name="Keren R."/>
            <person name="Whittaker M."/>
            <person name="Farag I.F."/>
            <person name="Doudna J."/>
            <person name="Cate J.H.D."/>
            <person name="Banfield J.F."/>
        </authorList>
    </citation>
    <scope>NUCLEOTIDE SEQUENCE</scope>
    <source>
        <strain evidence="8">NC_groundwater_1520_Pr4_B-0.1um_53_5</strain>
    </source>
</reference>